<reference evidence="1 2" key="1">
    <citation type="submission" date="2019-09" db="EMBL/GenBank/DDBJ databases">
        <authorList>
            <person name="Depoorter E."/>
        </authorList>
    </citation>
    <scope>NUCLEOTIDE SEQUENCE [LARGE SCALE GENOMIC DNA]</scope>
    <source>
        <strain evidence="1">R-18112</strain>
    </source>
</reference>
<evidence type="ECO:0000313" key="2">
    <source>
        <dbReference type="Proteomes" id="UP000494274"/>
    </source>
</evidence>
<evidence type="ECO:0000313" key="1">
    <source>
        <dbReference type="EMBL" id="VWD51804.1"/>
    </source>
</evidence>
<accession>A0A6P2IR96</accession>
<dbReference type="EMBL" id="CABVQI010000040">
    <property type="protein sequence ID" value="VWD51804.1"/>
    <property type="molecule type" value="Genomic_DNA"/>
</dbReference>
<dbReference type="Proteomes" id="UP000494274">
    <property type="component" value="Unassembled WGS sequence"/>
</dbReference>
<proteinExistence type="predicted"/>
<name>A0A6P2IR96_BURL3</name>
<dbReference type="AlphaFoldDB" id="A0A6P2IR96"/>
<gene>
    <name evidence="1" type="ORF">BLA18112_07564</name>
</gene>
<protein>
    <submittedName>
        <fullName evidence="1">Uncharacterized protein</fullName>
    </submittedName>
</protein>
<organism evidence="1 2">
    <name type="scientific">Burkholderia lata (strain ATCC 17760 / DSM 23089 / LMG 22485 / NCIMB 9086 / R18194 / 383)</name>
    <dbReference type="NCBI Taxonomy" id="482957"/>
    <lineage>
        <taxon>Bacteria</taxon>
        <taxon>Pseudomonadati</taxon>
        <taxon>Pseudomonadota</taxon>
        <taxon>Betaproteobacteria</taxon>
        <taxon>Burkholderiales</taxon>
        <taxon>Burkholderiaceae</taxon>
        <taxon>Burkholderia</taxon>
        <taxon>Burkholderia cepacia complex</taxon>
    </lineage>
</organism>
<sequence length="86" mass="9112">MTRLPATSASVSSRIVRRSRVASVARLRGRINRNVSSVRNVASTHATDWFRNSATSGRNGLVAPVSVLNATRYASPASAVFGTLVA</sequence>